<reference evidence="9" key="2">
    <citation type="submission" date="2025-08" db="UniProtKB">
        <authorList>
            <consortium name="Ensembl"/>
        </authorList>
    </citation>
    <scope>IDENTIFICATION</scope>
</reference>
<dbReference type="SUPFAM" id="SSF48371">
    <property type="entry name" value="ARM repeat"/>
    <property type="match status" value="1"/>
</dbReference>
<evidence type="ECO:0000313" key="9">
    <source>
        <dbReference type="Ensembl" id="ENSSFOP00015068664.1"/>
    </source>
</evidence>
<evidence type="ECO:0000313" key="10">
    <source>
        <dbReference type="Proteomes" id="UP000694397"/>
    </source>
</evidence>
<name>A0A8C9W2J8_SCLFO</name>
<dbReference type="Gene3D" id="1.25.10.10">
    <property type="entry name" value="Leucine-rich Repeat Variant"/>
    <property type="match status" value="1"/>
</dbReference>
<dbReference type="InterPro" id="IPR013918">
    <property type="entry name" value="Nucleotide_exch_fac_Fes1"/>
</dbReference>
<dbReference type="Ensembl" id="ENSSFOT00015079622.1">
    <property type="protein sequence ID" value="ENSSFOP00015068664.1"/>
    <property type="gene ID" value="ENSSFOG00015008614.2"/>
</dbReference>
<dbReference type="GO" id="GO:0000774">
    <property type="term" value="F:adenyl-nucleotide exchange factor activity"/>
    <property type="evidence" value="ECO:0007669"/>
    <property type="project" value="TreeGrafter"/>
</dbReference>
<dbReference type="InterPro" id="IPR016024">
    <property type="entry name" value="ARM-type_fold"/>
</dbReference>
<organism evidence="9 10">
    <name type="scientific">Scleropages formosus</name>
    <name type="common">Asian bonytongue</name>
    <name type="synonym">Osteoglossum formosum</name>
    <dbReference type="NCBI Taxonomy" id="113540"/>
    <lineage>
        <taxon>Eukaryota</taxon>
        <taxon>Metazoa</taxon>
        <taxon>Chordata</taxon>
        <taxon>Craniata</taxon>
        <taxon>Vertebrata</taxon>
        <taxon>Euteleostomi</taxon>
        <taxon>Actinopterygii</taxon>
        <taxon>Neopterygii</taxon>
        <taxon>Teleostei</taxon>
        <taxon>Osteoglossocephala</taxon>
        <taxon>Osteoglossomorpha</taxon>
        <taxon>Osteoglossiformes</taxon>
        <taxon>Osteoglossidae</taxon>
        <taxon>Scleropages</taxon>
    </lineage>
</organism>
<protein>
    <recommendedName>
        <fullName evidence="4">Hsp70-binding protein 1</fullName>
    </recommendedName>
    <alternativeName>
        <fullName evidence="5">Heat shock protein-binding protein 1</fullName>
    </alternativeName>
    <alternativeName>
        <fullName evidence="6">Hsp70-interacting protein 1</fullName>
    </alternativeName>
</protein>
<evidence type="ECO:0000259" key="8">
    <source>
        <dbReference type="Pfam" id="PF08609"/>
    </source>
</evidence>
<dbReference type="Pfam" id="PF08609">
    <property type="entry name" value="Fes1"/>
    <property type="match status" value="1"/>
</dbReference>
<evidence type="ECO:0000256" key="7">
    <source>
        <dbReference type="SAM" id="MobiDB-lite"/>
    </source>
</evidence>
<reference evidence="9 10" key="1">
    <citation type="submission" date="2019-04" db="EMBL/GenBank/DDBJ databases">
        <authorList>
            <consortium name="Wellcome Sanger Institute Data Sharing"/>
        </authorList>
    </citation>
    <scope>NUCLEOTIDE SEQUENCE [LARGE SCALE GENOMIC DNA]</scope>
</reference>
<evidence type="ECO:0000256" key="2">
    <source>
        <dbReference type="ARBA" id="ARBA00022737"/>
    </source>
</evidence>
<evidence type="ECO:0000256" key="5">
    <source>
        <dbReference type="ARBA" id="ARBA00075420"/>
    </source>
</evidence>
<dbReference type="GO" id="GO:0005783">
    <property type="term" value="C:endoplasmic reticulum"/>
    <property type="evidence" value="ECO:0007669"/>
    <property type="project" value="TreeGrafter"/>
</dbReference>
<dbReference type="PANTHER" id="PTHR19316:SF18">
    <property type="entry name" value="HSP70-BINDING PROTEIN 1"/>
    <property type="match status" value="1"/>
</dbReference>
<dbReference type="InterPro" id="IPR050693">
    <property type="entry name" value="Hsp70_NEF-Inhibitors"/>
</dbReference>
<feature type="domain" description="Nucleotide exchange factor Fes1" evidence="8">
    <location>
        <begin position="39"/>
        <end position="136"/>
    </location>
</feature>
<accession>A0A8C9W2J8</accession>
<proteinExistence type="predicted"/>
<evidence type="ECO:0000256" key="4">
    <source>
        <dbReference type="ARBA" id="ARBA00069271"/>
    </source>
</evidence>
<evidence type="ECO:0000256" key="1">
    <source>
        <dbReference type="ARBA" id="ARBA00022553"/>
    </source>
</evidence>
<dbReference type="PANTHER" id="PTHR19316">
    <property type="entry name" value="PROTEIN FOLDING REGULATOR"/>
    <property type="match status" value="1"/>
</dbReference>
<comment type="subunit">
    <text evidence="3">Interacts with the ATP-binding domain of HSPA1A. Detected in a ternary complex containing STUB1, HSPA1A and HSPBP1. Interacts with PGLYRP1; this interaction blocks the cytotoxic activity of the PGLYRP1-HSPA1A complex.</text>
</comment>
<dbReference type="OrthoDB" id="10250458at2759"/>
<dbReference type="GeneTree" id="ENSGT00940000153909"/>
<feature type="region of interest" description="Disordered" evidence="7">
    <location>
        <begin position="13"/>
        <end position="36"/>
    </location>
</feature>
<keyword evidence="10" id="KW-1185">Reference proteome</keyword>
<dbReference type="AlphaFoldDB" id="A0A8C9W2J8"/>
<sequence>MKWRTTIIMRNAASDLPDRPRPQVTMAQGGGERQHPRNLQGVLRMAVEAGSAADGPAPSEPMSEERKAWLREALAELCHGQRDEVEQMKECLAVLRRGLGGGEDVCEDEDEDEDGVEAALELLSELCENLDNARDLMALGGLDLCLSRCLSHRRGEVRWRAAQLFASCAQNMPEVQCYLLQQEALLRLLRLTDTDEHPTVRVKALYAVSCLVREQEAGLRAFLSHDGFSVLMRGMQSDNEKLRTKSAFLLLNLLTAYPEHRDTVLSMGMVQQLVSVLRSPHSPFHEHVLGALCCLVDECPRGVRDCREPALGLGELLKHRAEELEGRPESQVGRCLAPRAPGPRGSTDGDGNSAVTPRRRNWSSASVCVPPASRASFPTTTAWTAEGPPPQHPLFPQSNPRQLSTDKRT</sequence>
<evidence type="ECO:0000256" key="6">
    <source>
        <dbReference type="ARBA" id="ARBA00081319"/>
    </source>
</evidence>
<dbReference type="Proteomes" id="UP000694397">
    <property type="component" value="Chromosome 8"/>
</dbReference>
<reference evidence="9" key="3">
    <citation type="submission" date="2025-09" db="UniProtKB">
        <authorList>
            <consortium name="Ensembl"/>
        </authorList>
    </citation>
    <scope>IDENTIFICATION</scope>
</reference>
<keyword evidence="1" id="KW-0597">Phosphoprotein</keyword>
<dbReference type="InterPro" id="IPR011989">
    <property type="entry name" value="ARM-like"/>
</dbReference>
<evidence type="ECO:0000256" key="3">
    <source>
        <dbReference type="ARBA" id="ARBA00064806"/>
    </source>
</evidence>
<gene>
    <name evidence="9" type="primary">HSPBP1</name>
    <name evidence="9" type="synonym">hspbp1</name>
</gene>
<dbReference type="FunFam" id="1.25.10.10:FF:000178">
    <property type="entry name" value="hsp70-binding protein 1 isoform X1"/>
    <property type="match status" value="1"/>
</dbReference>
<keyword evidence="2" id="KW-0677">Repeat</keyword>
<feature type="region of interest" description="Disordered" evidence="7">
    <location>
        <begin position="324"/>
        <end position="409"/>
    </location>
</feature>